<dbReference type="PANTHER" id="PTHR34674:SF1">
    <property type="entry name" value="PHOSPHATIDYLCHOLINE:DIACYLGLYCEROL CHOLINEPHOSPHOTRANSFERASE 1-RELATED"/>
    <property type="match status" value="1"/>
</dbReference>
<dbReference type="AlphaFoldDB" id="A0A7V8NWC8"/>
<dbReference type="PANTHER" id="PTHR34674">
    <property type="entry name" value="PHOSPHATIDYLCHOLINE:DIACYLGLYCEROL CHOLINEPHOSPHOTRANSFERASE 1-RELATED"/>
    <property type="match status" value="1"/>
</dbReference>
<feature type="domain" description="AtPDCT1/2 transmembrane" evidence="2">
    <location>
        <begin position="52"/>
        <end position="207"/>
    </location>
</feature>
<protein>
    <recommendedName>
        <fullName evidence="2">AtPDCT1/2 transmembrane domain-containing protein</fullName>
    </recommendedName>
</protein>
<evidence type="ECO:0000313" key="4">
    <source>
        <dbReference type="Proteomes" id="UP000567293"/>
    </source>
</evidence>
<feature type="transmembrane region" description="Helical" evidence="1">
    <location>
        <begin position="166"/>
        <end position="187"/>
    </location>
</feature>
<sequence>MKPAENHSLSWPSLLLRLMIAGVVLAIWFWTQSLLGARTAPQTGVGDALHNLTAGWNGYFAHHPAAANVLLILSSALIDALGVFLLGSGLFGASVRPFLGLVMLMLLRQLIEALCSLPVPPGMIWHYPGFPSLLVTYHVANDFFFSGHTAIAVFGALELSRFRRTWLTWGAIFMVLLEVATVLILRAHYTMDVFTGILAALWVARLSEGLAPALDRRLRQMR</sequence>
<dbReference type="InterPro" id="IPR036938">
    <property type="entry name" value="PAP2/HPO_sf"/>
</dbReference>
<reference evidence="3" key="1">
    <citation type="submission" date="2020-06" db="EMBL/GenBank/DDBJ databases">
        <title>Legume-microbial interactions unlock mineral nutrients during tropical forest succession.</title>
        <authorList>
            <person name="Epihov D.Z."/>
        </authorList>
    </citation>
    <scope>NUCLEOTIDE SEQUENCE [LARGE SCALE GENOMIC DNA]</scope>
    <source>
        <strain evidence="3">Pan2503</strain>
    </source>
</reference>
<evidence type="ECO:0000256" key="1">
    <source>
        <dbReference type="SAM" id="Phobius"/>
    </source>
</evidence>
<accession>A0A7V8NWC8</accession>
<dbReference type="InterPro" id="IPR055311">
    <property type="entry name" value="PDCT1/2-like"/>
</dbReference>
<feature type="transmembrane region" description="Helical" evidence="1">
    <location>
        <begin position="98"/>
        <end position="119"/>
    </location>
</feature>
<organism evidence="3 4">
    <name type="scientific">Candidatus Acidiferrum panamense</name>
    <dbReference type="NCBI Taxonomy" id="2741543"/>
    <lineage>
        <taxon>Bacteria</taxon>
        <taxon>Pseudomonadati</taxon>
        <taxon>Acidobacteriota</taxon>
        <taxon>Terriglobia</taxon>
        <taxon>Candidatus Acidiferrales</taxon>
        <taxon>Candidatus Acidiferrum</taxon>
    </lineage>
</organism>
<feature type="transmembrane region" description="Helical" evidence="1">
    <location>
        <begin position="139"/>
        <end position="159"/>
    </location>
</feature>
<feature type="transmembrane region" description="Helical" evidence="1">
    <location>
        <begin position="12"/>
        <end position="31"/>
    </location>
</feature>
<keyword evidence="1" id="KW-1133">Transmembrane helix</keyword>
<comment type="caution">
    <text evidence="3">The sequence shown here is derived from an EMBL/GenBank/DDBJ whole genome shotgun (WGS) entry which is preliminary data.</text>
</comment>
<name>A0A7V8NWC8_9BACT</name>
<dbReference type="InterPro" id="IPR056361">
    <property type="entry name" value="AtPDCT1_2_TM_dom"/>
</dbReference>
<proteinExistence type="predicted"/>
<dbReference type="EMBL" id="JACDQQ010002608">
    <property type="protein sequence ID" value="MBA0088643.1"/>
    <property type="molecule type" value="Genomic_DNA"/>
</dbReference>
<evidence type="ECO:0000313" key="3">
    <source>
        <dbReference type="EMBL" id="MBA0088643.1"/>
    </source>
</evidence>
<keyword evidence="1" id="KW-0812">Transmembrane</keyword>
<dbReference type="Pfam" id="PF24788">
    <property type="entry name" value="AtPDCT1_2"/>
    <property type="match status" value="1"/>
</dbReference>
<evidence type="ECO:0000259" key="2">
    <source>
        <dbReference type="Pfam" id="PF24788"/>
    </source>
</evidence>
<dbReference type="SUPFAM" id="SSF48317">
    <property type="entry name" value="Acid phosphatase/Vanadium-dependent haloperoxidase"/>
    <property type="match status" value="1"/>
</dbReference>
<keyword evidence="4" id="KW-1185">Reference proteome</keyword>
<dbReference type="Gene3D" id="1.20.144.10">
    <property type="entry name" value="Phosphatidic acid phosphatase type 2/haloperoxidase"/>
    <property type="match status" value="1"/>
</dbReference>
<gene>
    <name evidence="3" type="ORF">HRJ53_26950</name>
</gene>
<dbReference type="Proteomes" id="UP000567293">
    <property type="component" value="Unassembled WGS sequence"/>
</dbReference>
<keyword evidence="1" id="KW-0472">Membrane</keyword>
<feature type="transmembrane region" description="Helical" evidence="1">
    <location>
        <begin position="65"/>
        <end position="86"/>
    </location>
</feature>